<dbReference type="PANTHER" id="PTHR46233">
    <property type="entry name" value="HYDROXYACYLGLUTATHIONE HYDROLASE GLOC"/>
    <property type="match status" value="1"/>
</dbReference>
<comment type="caution">
    <text evidence="6">The sequence shown here is derived from an EMBL/GenBank/DDBJ whole genome shotgun (WGS) entry which is preliminary data.</text>
</comment>
<gene>
    <name evidence="6" type="ORF">QWY31_04265</name>
</gene>
<evidence type="ECO:0000256" key="4">
    <source>
        <dbReference type="ARBA" id="ARBA00022833"/>
    </source>
</evidence>
<feature type="domain" description="Metallo-beta-lactamase" evidence="5">
    <location>
        <begin position="1"/>
        <end position="183"/>
    </location>
</feature>
<dbReference type="Proteomes" id="UP001168552">
    <property type="component" value="Unassembled WGS sequence"/>
</dbReference>
<dbReference type="InterPro" id="IPR036866">
    <property type="entry name" value="RibonucZ/Hydroxyglut_hydro"/>
</dbReference>
<sequence>MENTYVVYDDSKECVIIDPGCYERSEQLALHNFITQNGLQVKHLLNTHCHIDHVLGNAYVMHQYGVPLEIHEIEKTQLKAVESYAPSYGFTQYQPSEASVWLQEEDVIRFGSTELRVMFTPGHAAGHVVFVCDAAGFVINGDVLFQGSIGRTDLPGGDFDTLIQSIQQKMFLLPDETVVYCGHGPSTTIGYEKRTNPFCALSR</sequence>
<comment type="cofactor">
    <cofactor evidence="1">
        <name>Zn(2+)</name>
        <dbReference type="ChEBI" id="CHEBI:29105"/>
    </cofactor>
</comment>
<dbReference type="CDD" id="cd06262">
    <property type="entry name" value="metallo-hydrolase-like_MBL-fold"/>
    <property type="match status" value="1"/>
</dbReference>
<protein>
    <submittedName>
        <fullName evidence="6">MBL fold metallo-hydrolase</fullName>
    </submittedName>
</protein>
<organism evidence="6 7">
    <name type="scientific">Shiella aurantiaca</name>
    <dbReference type="NCBI Taxonomy" id="3058365"/>
    <lineage>
        <taxon>Bacteria</taxon>
        <taxon>Pseudomonadati</taxon>
        <taxon>Bacteroidota</taxon>
        <taxon>Cytophagia</taxon>
        <taxon>Cytophagales</taxon>
        <taxon>Shiellaceae</taxon>
        <taxon>Shiella</taxon>
    </lineage>
</organism>
<dbReference type="EMBL" id="JAUHJS010000002">
    <property type="protein sequence ID" value="MDN4164702.1"/>
    <property type="molecule type" value="Genomic_DNA"/>
</dbReference>
<dbReference type="RefSeq" id="WP_406682482.1">
    <property type="nucleotide sequence ID" value="NZ_JAUHJS010000002.1"/>
</dbReference>
<dbReference type="Gene3D" id="3.60.15.10">
    <property type="entry name" value="Ribonuclease Z/Hydroxyacylglutathione hydrolase-like"/>
    <property type="match status" value="1"/>
</dbReference>
<reference evidence="6" key="1">
    <citation type="submission" date="2023-06" db="EMBL/GenBank/DDBJ databases">
        <title>Cytophagales bacterium Strain LB-30, isolated from soil.</title>
        <authorList>
            <person name="Liu B."/>
        </authorList>
    </citation>
    <scope>NUCLEOTIDE SEQUENCE</scope>
    <source>
        <strain evidence="6">LB-30</strain>
    </source>
</reference>
<evidence type="ECO:0000256" key="3">
    <source>
        <dbReference type="ARBA" id="ARBA00022801"/>
    </source>
</evidence>
<dbReference type="PANTHER" id="PTHR46233:SF3">
    <property type="entry name" value="HYDROXYACYLGLUTATHIONE HYDROLASE GLOC"/>
    <property type="match status" value="1"/>
</dbReference>
<evidence type="ECO:0000313" key="7">
    <source>
        <dbReference type="Proteomes" id="UP001168552"/>
    </source>
</evidence>
<dbReference type="Pfam" id="PF00753">
    <property type="entry name" value="Lactamase_B"/>
    <property type="match status" value="1"/>
</dbReference>
<evidence type="ECO:0000313" key="6">
    <source>
        <dbReference type="EMBL" id="MDN4164702.1"/>
    </source>
</evidence>
<dbReference type="InterPro" id="IPR051453">
    <property type="entry name" value="MBL_Glyoxalase_II"/>
</dbReference>
<keyword evidence="3" id="KW-0378">Hydrolase</keyword>
<dbReference type="SMART" id="SM00849">
    <property type="entry name" value="Lactamase_B"/>
    <property type="match status" value="1"/>
</dbReference>
<evidence type="ECO:0000256" key="1">
    <source>
        <dbReference type="ARBA" id="ARBA00001947"/>
    </source>
</evidence>
<keyword evidence="2" id="KW-0479">Metal-binding</keyword>
<evidence type="ECO:0000259" key="5">
    <source>
        <dbReference type="SMART" id="SM00849"/>
    </source>
</evidence>
<accession>A0ABT8F2Q0</accession>
<proteinExistence type="predicted"/>
<keyword evidence="7" id="KW-1185">Reference proteome</keyword>
<name>A0ABT8F2Q0_9BACT</name>
<dbReference type="InterPro" id="IPR001279">
    <property type="entry name" value="Metallo-B-lactamas"/>
</dbReference>
<keyword evidence="4" id="KW-0862">Zinc</keyword>
<evidence type="ECO:0000256" key="2">
    <source>
        <dbReference type="ARBA" id="ARBA00022723"/>
    </source>
</evidence>
<dbReference type="SUPFAM" id="SSF56281">
    <property type="entry name" value="Metallo-hydrolase/oxidoreductase"/>
    <property type="match status" value="1"/>
</dbReference>